<dbReference type="OrthoDB" id="164118at2"/>
<feature type="transmembrane region" description="Helical" evidence="1">
    <location>
        <begin position="118"/>
        <end position="137"/>
    </location>
</feature>
<gene>
    <name evidence="2" type="ORF">DEA8626_03413</name>
</gene>
<evidence type="ECO:0000256" key="1">
    <source>
        <dbReference type="SAM" id="Phobius"/>
    </source>
</evidence>
<accession>A0A2R8BLR3</accession>
<sequence>MIEGIEGLARNRQPVLLLSLAAIFAAALAWVIGGAGMGMDTWDMTRMALFPHSLGGEVDAGLAMPGWSLGHLGLATLMWWAMMIGMMLPSALPMILLHARVSVRGASRGHPMQAAPGCFAAGYLTVWLGFSLVAALLQFGLVQGRFISGMMLWSNSRWLSAALLALAAVYQFSALKHRCLAECRAPAEFLARHWRNGAGGAFVMGLRHGAFCTGCCWALMLLLFVGGVMNLLWIAALAAIVLVEKLAPSGALLGRIGGVLLLTWAGATLVV</sequence>
<evidence type="ECO:0000313" key="3">
    <source>
        <dbReference type="Proteomes" id="UP000244924"/>
    </source>
</evidence>
<proteinExistence type="predicted"/>
<dbReference type="AlphaFoldDB" id="A0A2R8BLR3"/>
<evidence type="ECO:0000313" key="2">
    <source>
        <dbReference type="EMBL" id="SPH24362.1"/>
    </source>
</evidence>
<keyword evidence="1" id="KW-1133">Transmembrane helix</keyword>
<feature type="transmembrane region" description="Helical" evidence="1">
    <location>
        <begin position="157"/>
        <end position="175"/>
    </location>
</feature>
<keyword evidence="1" id="KW-0812">Transmembrane</keyword>
<keyword evidence="1" id="KW-0472">Membrane</keyword>
<evidence type="ECO:0008006" key="4">
    <source>
        <dbReference type="Google" id="ProtNLM"/>
    </source>
</evidence>
<feature type="transmembrane region" description="Helical" evidence="1">
    <location>
        <begin position="249"/>
        <end position="270"/>
    </location>
</feature>
<dbReference type="Proteomes" id="UP000244924">
    <property type="component" value="Unassembled WGS sequence"/>
</dbReference>
<dbReference type="EMBL" id="OMOQ01000003">
    <property type="protein sequence ID" value="SPH24362.1"/>
    <property type="molecule type" value="Genomic_DNA"/>
</dbReference>
<feature type="transmembrane region" description="Helical" evidence="1">
    <location>
        <begin position="77"/>
        <end position="97"/>
    </location>
</feature>
<organism evidence="2 3">
    <name type="scientific">Albidovulum aquaemixtae</name>
    <dbReference type="NCBI Taxonomy" id="1542388"/>
    <lineage>
        <taxon>Bacteria</taxon>
        <taxon>Pseudomonadati</taxon>
        <taxon>Pseudomonadota</taxon>
        <taxon>Alphaproteobacteria</taxon>
        <taxon>Rhodobacterales</taxon>
        <taxon>Paracoccaceae</taxon>
        <taxon>Albidovulum</taxon>
    </lineage>
</organism>
<feature type="transmembrane region" description="Helical" evidence="1">
    <location>
        <begin position="217"/>
        <end position="243"/>
    </location>
</feature>
<dbReference type="RefSeq" id="WP_108854378.1">
    <property type="nucleotide sequence ID" value="NZ_OMOQ01000003.1"/>
</dbReference>
<dbReference type="Pfam" id="PF09948">
    <property type="entry name" value="PpoB2"/>
    <property type="match status" value="1"/>
</dbReference>
<reference evidence="2 3" key="1">
    <citation type="submission" date="2018-03" db="EMBL/GenBank/DDBJ databases">
        <authorList>
            <person name="Keele B.F."/>
        </authorList>
    </citation>
    <scope>NUCLEOTIDE SEQUENCE [LARGE SCALE GENOMIC DNA]</scope>
    <source>
        <strain evidence="2 3">CECT 8626</strain>
    </source>
</reference>
<dbReference type="InterPro" id="IPR018688">
    <property type="entry name" value="PpoB2-like"/>
</dbReference>
<feature type="transmembrane region" description="Helical" evidence="1">
    <location>
        <begin position="15"/>
        <end position="37"/>
    </location>
</feature>
<keyword evidence="3" id="KW-1185">Reference proteome</keyword>
<protein>
    <recommendedName>
        <fullName evidence="4">Metal-binding integral membrane protein</fullName>
    </recommendedName>
</protein>
<name>A0A2R8BLR3_9RHOB</name>